<dbReference type="STRING" id="3847.A0A0R0H7N0"/>
<dbReference type="GO" id="GO:0042273">
    <property type="term" value="P:ribosomal large subunit biogenesis"/>
    <property type="evidence" value="ECO:0007669"/>
    <property type="project" value="InterPro"/>
</dbReference>
<gene>
    <name evidence="4" type="ORF">GLYMA_13G288900</name>
</gene>
<protein>
    <submittedName>
        <fullName evidence="4 5">Uncharacterized protein</fullName>
    </submittedName>
</protein>
<proteinExistence type="predicted"/>
<sequence>MSFFFIIAGKMLGCFSGKCSGSIRSIVKHPELPVIASCGLDNYLRLWDTKTRQLLSAVGFIPYFFFHGSMLYSCC</sequence>
<dbReference type="PANTHER" id="PTHR16038">
    <property type="entry name" value="NOP SEVEN ASSOCIATED PROTEIN 1"/>
    <property type="match status" value="1"/>
</dbReference>
<evidence type="ECO:0000313" key="4">
    <source>
        <dbReference type="EMBL" id="KRH22255.1"/>
    </source>
</evidence>
<dbReference type="AlphaFoldDB" id="A0A0R0H7N0"/>
<organism evidence="4">
    <name type="scientific">Glycine max</name>
    <name type="common">Soybean</name>
    <name type="synonym">Glycine hispida</name>
    <dbReference type="NCBI Taxonomy" id="3847"/>
    <lineage>
        <taxon>Eukaryota</taxon>
        <taxon>Viridiplantae</taxon>
        <taxon>Streptophyta</taxon>
        <taxon>Embryophyta</taxon>
        <taxon>Tracheophyta</taxon>
        <taxon>Spermatophyta</taxon>
        <taxon>Magnoliopsida</taxon>
        <taxon>eudicotyledons</taxon>
        <taxon>Gunneridae</taxon>
        <taxon>Pentapetalae</taxon>
        <taxon>rosids</taxon>
        <taxon>fabids</taxon>
        <taxon>Fabales</taxon>
        <taxon>Fabaceae</taxon>
        <taxon>Papilionoideae</taxon>
        <taxon>50 kb inversion clade</taxon>
        <taxon>NPAAA clade</taxon>
        <taxon>indigoferoid/millettioid clade</taxon>
        <taxon>Phaseoleae</taxon>
        <taxon>Glycine</taxon>
        <taxon>Glycine subgen. Soja</taxon>
    </lineage>
</organism>
<dbReference type="InterPro" id="IPR015943">
    <property type="entry name" value="WD40/YVTN_repeat-like_dom_sf"/>
</dbReference>
<dbReference type="EnsemblPlants" id="KRH22255">
    <property type="protein sequence ID" value="KRH22255"/>
    <property type="gene ID" value="GLYMA_13G288900"/>
</dbReference>
<dbReference type="SUPFAM" id="SSF50978">
    <property type="entry name" value="WD40 repeat-like"/>
    <property type="match status" value="1"/>
</dbReference>
<keyword evidence="6" id="KW-1185">Reference proteome</keyword>
<evidence type="ECO:0000313" key="6">
    <source>
        <dbReference type="Proteomes" id="UP000008827"/>
    </source>
</evidence>
<dbReference type="PROSITE" id="PS00678">
    <property type="entry name" value="WD_REPEATS_1"/>
    <property type="match status" value="1"/>
</dbReference>
<dbReference type="InterPro" id="IPR037379">
    <property type="entry name" value="WDR74/Nsa1"/>
</dbReference>
<accession>A0A0R0H7N0</accession>
<evidence type="ECO:0000256" key="2">
    <source>
        <dbReference type="ARBA" id="ARBA00022737"/>
    </source>
</evidence>
<dbReference type="Proteomes" id="UP000008827">
    <property type="component" value="Chromosome 13"/>
</dbReference>
<dbReference type="Gene3D" id="2.130.10.10">
    <property type="entry name" value="YVTN repeat-like/Quinoprotein amine dehydrogenase"/>
    <property type="match status" value="1"/>
</dbReference>
<dbReference type="InterPro" id="IPR001680">
    <property type="entry name" value="WD40_rpt"/>
</dbReference>
<dbReference type="Gramene" id="KRH22255">
    <property type="protein sequence ID" value="KRH22255"/>
    <property type="gene ID" value="GLYMA_13G288900"/>
</dbReference>
<feature type="repeat" description="WD" evidence="3">
    <location>
        <begin position="20"/>
        <end position="57"/>
    </location>
</feature>
<dbReference type="InterPro" id="IPR036322">
    <property type="entry name" value="WD40_repeat_dom_sf"/>
</dbReference>
<reference evidence="4 5" key="1">
    <citation type="journal article" date="2010" name="Nature">
        <title>Genome sequence of the palaeopolyploid soybean.</title>
        <authorList>
            <person name="Schmutz J."/>
            <person name="Cannon S.B."/>
            <person name="Schlueter J."/>
            <person name="Ma J."/>
            <person name="Mitros T."/>
            <person name="Nelson W."/>
            <person name="Hyten D.L."/>
            <person name="Song Q."/>
            <person name="Thelen J.J."/>
            <person name="Cheng J."/>
            <person name="Xu D."/>
            <person name="Hellsten U."/>
            <person name="May G.D."/>
            <person name="Yu Y."/>
            <person name="Sakurai T."/>
            <person name="Umezawa T."/>
            <person name="Bhattacharyya M.K."/>
            <person name="Sandhu D."/>
            <person name="Valliyodan B."/>
            <person name="Lindquist E."/>
            <person name="Peto M."/>
            <person name="Grant D."/>
            <person name="Shu S."/>
            <person name="Goodstein D."/>
            <person name="Barry K."/>
            <person name="Futrell-Griggs M."/>
            <person name="Abernathy B."/>
            <person name="Du J."/>
            <person name="Tian Z."/>
            <person name="Zhu L."/>
            <person name="Gill N."/>
            <person name="Joshi T."/>
            <person name="Libault M."/>
            <person name="Sethuraman A."/>
            <person name="Zhang X.-C."/>
            <person name="Shinozaki K."/>
            <person name="Nguyen H.T."/>
            <person name="Wing R.A."/>
            <person name="Cregan P."/>
            <person name="Specht J."/>
            <person name="Grimwood J."/>
            <person name="Rokhsar D."/>
            <person name="Stacey G."/>
            <person name="Shoemaker R.C."/>
            <person name="Jackson S.A."/>
        </authorList>
    </citation>
    <scope>NUCLEOTIDE SEQUENCE</scope>
    <source>
        <strain evidence="5">cv. Williams 82</strain>
        <tissue evidence="4">Callus</tissue>
    </source>
</reference>
<reference evidence="5" key="2">
    <citation type="submission" date="2018-02" db="UniProtKB">
        <authorList>
            <consortium name="EnsemblPlants"/>
        </authorList>
    </citation>
    <scope>IDENTIFICATION</scope>
    <source>
        <strain evidence="5">Williams 82</strain>
    </source>
</reference>
<evidence type="ECO:0000313" key="5">
    <source>
        <dbReference type="EnsemblPlants" id="KRH22255"/>
    </source>
</evidence>
<reference evidence="4" key="3">
    <citation type="submission" date="2018-07" db="EMBL/GenBank/DDBJ databases">
        <title>WGS assembly of Glycine max.</title>
        <authorList>
            <person name="Schmutz J."/>
            <person name="Cannon S."/>
            <person name="Schlueter J."/>
            <person name="Ma J."/>
            <person name="Mitros T."/>
            <person name="Nelson W."/>
            <person name="Hyten D."/>
            <person name="Song Q."/>
            <person name="Thelen J."/>
            <person name="Cheng J."/>
            <person name="Xu D."/>
            <person name="Hellsten U."/>
            <person name="May G."/>
            <person name="Yu Y."/>
            <person name="Sakurai T."/>
            <person name="Umezawa T."/>
            <person name="Bhattacharyya M."/>
            <person name="Sandhu D."/>
            <person name="Valliyodan B."/>
            <person name="Lindquist E."/>
            <person name="Peto M."/>
            <person name="Grant D."/>
            <person name="Shu S."/>
            <person name="Goodstein D."/>
            <person name="Barry K."/>
            <person name="Futrell-Griggs M."/>
            <person name="Abernathy B."/>
            <person name="Du J."/>
            <person name="Tian Z."/>
            <person name="Zhu L."/>
            <person name="Gill N."/>
            <person name="Joshi T."/>
            <person name="Libault M."/>
            <person name="Sethuraman A."/>
            <person name="Zhang X."/>
            <person name="Shinozaki K."/>
            <person name="Nguyen H."/>
            <person name="Wing R."/>
            <person name="Cregan P."/>
            <person name="Specht J."/>
            <person name="Grimwood J."/>
            <person name="Rokhsar D."/>
            <person name="Stacey G."/>
            <person name="Shoemaker R."/>
            <person name="Jackson S."/>
        </authorList>
    </citation>
    <scope>NUCLEOTIDE SEQUENCE</scope>
    <source>
        <tissue evidence="4">Callus</tissue>
    </source>
</reference>
<evidence type="ECO:0000256" key="3">
    <source>
        <dbReference type="PROSITE-ProRule" id="PRU00221"/>
    </source>
</evidence>
<dbReference type="PANTHER" id="PTHR16038:SF4">
    <property type="entry name" value="WD REPEAT-CONTAINING PROTEIN 74"/>
    <property type="match status" value="1"/>
</dbReference>
<dbReference type="PROSITE" id="PS50082">
    <property type="entry name" value="WD_REPEATS_2"/>
    <property type="match status" value="1"/>
</dbReference>
<evidence type="ECO:0000256" key="1">
    <source>
        <dbReference type="ARBA" id="ARBA00022574"/>
    </source>
</evidence>
<name>A0A0R0H7N0_SOYBN</name>
<dbReference type="Pfam" id="PF00400">
    <property type="entry name" value="WD40"/>
    <property type="match status" value="1"/>
</dbReference>
<dbReference type="GO" id="GO:0005730">
    <property type="term" value="C:nucleolus"/>
    <property type="evidence" value="ECO:0007669"/>
    <property type="project" value="InterPro"/>
</dbReference>
<dbReference type="EMBL" id="CM000846">
    <property type="protein sequence ID" value="KRH22255.1"/>
    <property type="molecule type" value="Genomic_DNA"/>
</dbReference>
<keyword evidence="1 3" id="KW-0853">WD repeat</keyword>
<dbReference type="InterPro" id="IPR019775">
    <property type="entry name" value="WD40_repeat_CS"/>
</dbReference>
<keyword evidence="2" id="KW-0677">Repeat</keyword>
<dbReference type="InParanoid" id="A0A0R0H7N0"/>